<feature type="domain" description="N,N-dimethylformamidase beta subunit-like C-terminal" evidence="3">
    <location>
        <begin position="99"/>
        <end position="460"/>
    </location>
</feature>
<evidence type="ECO:0000256" key="1">
    <source>
        <dbReference type="SAM" id="MobiDB-lite"/>
    </source>
</evidence>
<evidence type="ECO:0000259" key="3">
    <source>
        <dbReference type="Pfam" id="PF20254"/>
    </source>
</evidence>
<protein>
    <recommendedName>
        <fullName evidence="3">N,N-dimethylformamidase beta subunit-like C-terminal domain-containing protein</fullName>
    </recommendedName>
</protein>
<feature type="region of interest" description="Disordered" evidence="1">
    <location>
        <begin position="55"/>
        <end position="74"/>
    </location>
</feature>
<evidence type="ECO:0000313" key="5">
    <source>
        <dbReference type="Proteomes" id="UP000451860"/>
    </source>
</evidence>
<dbReference type="RefSeq" id="WP_152202483.1">
    <property type="nucleotide sequence ID" value="NZ_VUKF01000014.1"/>
</dbReference>
<feature type="region of interest" description="Disordered" evidence="1">
    <location>
        <begin position="120"/>
        <end position="146"/>
    </location>
</feature>
<dbReference type="Pfam" id="PF20254">
    <property type="entry name" value="DMFA2_C"/>
    <property type="match status" value="1"/>
</dbReference>
<feature type="chain" id="PRO_5029801186" description="N,N-dimethylformamidase beta subunit-like C-terminal domain-containing protein" evidence="2">
    <location>
        <begin position="31"/>
        <end position="506"/>
    </location>
</feature>
<comment type="caution">
    <text evidence="4">The sequence shown here is derived from an EMBL/GenBank/DDBJ whole genome shotgun (WGS) entry which is preliminary data.</text>
</comment>
<gene>
    <name evidence="4" type="ORF">GB883_09640</name>
</gene>
<keyword evidence="5" id="KW-1185">Reference proteome</keyword>
<dbReference type="InterPro" id="IPR046540">
    <property type="entry name" value="DMFA2_C"/>
</dbReference>
<dbReference type="EMBL" id="WHJE01000036">
    <property type="protein sequence ID" value="KAE8764332.1"/>
    <property type="molecule type" value="Genomic_DNA"/>
</dbReference>
<dbReference type="AlphaFoldDB" id="A0A7J5UPJ4"/>
<reference evidence="4 5" key="1">
    <citation type="submission" date="2019-10" db="EMBL/GenBank/DDBJ databases">
        <title>Georgenia wutianyii sp. nov. and Georgenia yuyongxinii sp. nov. isolated from plateau pika (Ochotona curzoniae) in the Qinghai-Tibet plateau of China.</title>
        <authorList>
            <person name="Tian Z."/>
        </authorList>
    </citation>
    <scope>NUCLEOTIDE SEQUENCE [LARGE SCALE GENOMIC DNA]</scope>
    <source>
        <strain evidence="4 5">DSM 21501</strain>
    </source>
</reference>
<dbReference type="Proteomes" id="UP000451860">
    <property type="component" value="Unassembled WGS sequence"/>
</dbReference>
<proteinExistence type="predicted"/>
<feature type="region of interest" description="Disordered" evidence="1">
    <location>
        <begin position="25"/>
        <end position="45"/>
    </location>
</feature>
<accession>A0A7J5UPJ4</accession>
<organism evidence="4 5">
    <name type="scientific">Georgenia thermotolerans</name>
    <dbReference type="NCBI Taxonomy" id="527326"/>
    <lineage>
        <taxon>Bacteria</taxon>
        <taxon>Bacillati</taxon>
        <taxon>Actinomycetota</taxon>
        <taxon>Actinomycetes</taxon>
        <taxon>Micrococcales</taxon>
        <taxon>Bogoriellaceae</taxon>
        <taxon>Georgenia</taxon>
    </lineage>
</organism>
<evidence type="ECO:0000256" key="2">
    <source>
        <dbReference type="SAM" id="SignalP"/>
    </source>
</evidence>
<evidence type="ECO:0000313" key="4">
    <source>
        <dbReference type="EMBL" id="KAE8764332.1"/>
    </source>
</evidence>
<keyword evidence="2" id="KW-0732">Signal</keyword>
<name>A0A7J5UPJ4_9MICO</name>
<feature type="compositionally biased region" description="Low complexity" evidence="1">
    <location>
        <begin position="127"/>
        <end position="141"/>
    </location>
</feature>
<feature type="signal peptide" evidence="2">
    <location>
        <begin position="1"/>
        <end position="30"/>
    </location>
</feature>
<sequence>MSSRRLRLLAASAALLCAACTPTSSLSVPASPSPPEASGPPAASADWVRTENAHAGTPGWQIARPSGPGEIEGYADTVSAEPGRQVRLFVSTTAARFRAEAFRVGWYDGVGARRYWSSPRVAGHRQPPATTTADTRTASAPWRPSLTMPTAGWAPGNYLIRLTADSGGQTYVPLTLRTPDAAGRVLILNAVTTWQAYNGWGGRSLYKGPRGYPDRSYAVSFDRPYDRNDGTGLYLIDELPAVRLAERSGINLGYLTDVDLDRDPDAVRGARAVISLGHDEYWSTAMRDRLTAARDAGTNVAFLGANAVYRHIRFDRAATGDRRLEIDYKEPRLDPLLGKNDAEVTADWPRGPRPRPQSDLTGTFYECNPVRAPMVLTATPAWLFAGSGAGPGTTLPRLVGSEYDRVNLAVPTPRPIQVLAHSPVTCGGRRSFADMAYYSTPSGAGVLNVGTNMWVRALDRGAGTGADAARNEAIVSRVTTNLLHAFAAGPAGAAHPAVDNVTEIGS</sequence>
<dbReference type="OrthoDB" id="505641at2"/>